<keyword evidence="3" id="KW-1003">Cell membrane</keyword>
<feature type="transmembrane region" description="Helical" evidence="9">
    <location>
        <begin position="12"/>
        <end position="35"/>
    </location>
</feature>
<protein>
    <submittedName>
        <fullName evidence="11">Sugar transferase</fullName>
    </submittedName>
</protein>
<dbReference type="EMBL" id="JBHGPK010000001">
    <property type="protein sequence ID" value="MFC2248462.1"/>
    <property type="molecule type" value="Genomic_DNA"/>
</dbReference>
<reference evidence="11 12" key="1">
    <citation type="submission" date="2024-09" db="EMBL/GenBank/DDBJ databases">
        <title>Description of Labrys sedimenti sp. nov., isolated from a diclofenac-degrading enrichment culture, and genome-based reclassification of Labrys portucalensis as a later heterotypic synonym of Labrys neptuniae.</title>
        <authorList>
            <person name="Tancsics A."/>
            <person name="Csepanyi A."/>
        </authorList>
    </citation>
    <scope>NUCLEOTIDE SEQUENCE [LARGE SCALE GENOMIC DNA]</scope>
    <source>
        <strain evidence="11 12">LMG 23412</strain>
    </source>
</reference>
<dbReference type="RefSeq" id="WP_376717656.1">
    <property type="nucleotide sequence ID" value="NZ_JAVSCS010000012.1"/>
</dbReference>
<evidence type="ECO:0000313" key="11">
    <source>
        <dbReference type="EMBL" id="MFC2248462.1"/>
    </source>
</evidence>
<comment type="similarity">
    <text evidence="2">Belongs to the bacterial sugar transferase family.</text>
</comment>
<keyword evidence="6 9" id="KW-1133">Transmembrane helix</keyword>
<keyword evidence="5 9" id="KW-0812">Transmembrane</keyword>
<keyword evidence="7 9" id="KW-0472">Membrane</keyword>
<organism evidence="11 12">
    <name type="scientific">Labrys neptuniae</name>
    <dbReference type="NCBI Taxonomy" id="376174"/>
    <lineage>
        <taxon>Bacteria</taxon>
        <taxon>Pseudomonadati</taxon>
        <taxon>Pseudomonadota</taxon>
        <taxon>Alphaproteobacteria</taxon>
        <taxon>Hyphomicrobiales</taxon>
        <taxon>Xanthobacteraceae</taxon>
        <taxon>Labrys</taxon>
    </lineage>
</organism>
<dbReference type="InterPro" id="IPR003362">
    <property type="entry name" value="Bact_transf"/>
</dbReference>
<comment type="caution">
    <text evidence="11">The sequence shown here is derived from an EMBL/GenBank/DDBJ whole genome shotgun (WGS) entry which is preliminary data.</text>
</comment>
<comment type="subcellular location">
    <subcellularLocation>
        <location evidence="1">Cell membrane</location>
    </subcellularLocation>
</comment>
<evidence type="ECO:0000256" key="2">
    <source>
        <dbReference type="ARBA" id="ARBA00006464"/>
    </source>
</evidence>
<dbReference type="PANTHER" id="PTHR30576:SF4">
    <property type="entry name" value="UNDECAPRENYL-PHOSPHATE GALACTOSE PHOSPHOTRANSFERASE"/>
    <property type="match status" value="1"/>
</dbReference>
<evidence type="ECO:0000256" key="4">
    <source>
        <dbReference type="ARBA" id="ARBA00022679"/>
    </source>
</evidence>
<evidence type="ECO:0000256" key="6">
    <source>
        <dbReference type="ARBA" id="ARBA00022989"/>
    </source>
</evidence>
<feature type="domain" description="Bacterial sugar transferase" evidence="10">
    <location>
        <begin position="6"/>
        <end position="197"/>
    </location>
</feature>
<evidence type="ECO:0000256" key="9">
    <source>
        <dbReference type="SAM" id="Phobius"/>
    </source>
</evidence>
<sequence length="203" mass="22949">MAKGGKRVLDIVTASAALVFLLPLFMLLLGVLLVLQGRPIFIRHNRVGRGGALFPCLKFRSMVTNSDEVLREHLAANSAARQEWEETHKLKNDPRITPLGQFLRKSSIDELPQLLNVIRGDMSLVGPRPIVRDEMVRYGAHIEDYLKVRPGLTGLWQVSGRSDVSYQHRVSLDVRYVREWSLWSDIVIILKTIPAVLRPSGSY</sequence>
<dbReference type="GO" id="GO:0016740">
    <property type="term" value="F:transferase activity"/>
    <property type="evidence" value="ECO:0007669"/>
    <property type="project" value="UniProtKB-KW"/>
</dbReference>
<evidence type="ECO:0000256" key="5">
    <source>
        <dbReference type="ARBA" id="ARBA00022692"/>
    </source>
</evidence>
<dbReference type="Pfam" id="PF02397">
    <property type="entry name" value="Bac_transf"/>
    <property type="match status" value="1"/>
</dbReference>
<dbReference type="Proteomes" id="UP001595190">
    <property type="component" value="Unassembled WGS sequence"/>
</dbReference>
<proteinExistence type="inferred from homology"/>
<gene>
    <name evidence="11" type="ORF">ACETRX_02430</name>
</gene>
<name>A0ABV6Z8M1_9HYPH</name>
<evidence type="ECO:0000256" key="1">
    <source>
        <dbReference type="ARBA" id="ARBA00004236"/>
    </source>
</evidence>
<dbReference type="PANTHER" id="PTHR30576">
    <property type="entry name" value="COLANIC BIOSYNTHESIS UDP-GLUCOSE LIPID CARRIER TRANSFERASE"/>
    <property type="match status" value="1"/>
</dbReference>
<accession>A0ABV6Z8M1</accession>
<evidence type="ECO:0000256" key="3">
    <source>
        <dbReference type="ARBA" id="ARBA00022475"/>
    </source>
</evidence>
<evidence type="ECO:0000256" key="7">
    <source>
        <dbReference type="ARBA" id="ARBA00023136"/>
    </source>
</evidence>
<keyword evidence="4 11" id="KW-0808">Transferase</keyword>
<evidence type="ECO:0000313" key="12">
    <source>
        <dbReference type="Proteomes" id="UP001595190"/>
    </source>
</evidence>
<evidence type="ECO:0000259" key="10">
    <source>
        <dbReference type="Pfam" id="PF02397"/>
    </source>
</evidence>
<keyword evidence="8" id="KW-0270">Exopolysaccharide synthesis</keyword>
<evidence type="ECO:0000256" key="8">
    <source>
        <dbReference type="ARBA" id="ARBA00023169"/>
    </source>
</evidence>